<evidence type="ECO:0000313" key="3">
    <source>
        <dbReference type="Proteomes" id="UP001597283"/>
    </source>
</evidence>
<feature type="transmembrane region" description="Helical" evidence="1">
    <location>
        <begin position="39"/>
        <end position="56"/>
    </location>
</feature>
<dbReference type="EMBL" id="JBHUFC010000001">
    <property type="protein sequence ID" value="MFD1786396.1"/>
    <property type="molecule type" value="Genomic_DNA"/>
</dbReference>
<keyword evidence="1" id="KW-0472">Membrane</keyword>
<keyword evidence="3" id="KW-1185">Reference proteome</keyword>
<reference evidence="3" key="1">
    <citation type="journal article" date="2019" name="Int. J. Syst. Evol. Microbiol.">
        <title>The Global Catalogue of Microorganisms (GCM) 10K type strain sequencing project: providing services to taxonomists for standard genome sequencing and annotation.</title>
        <authorList>
            <consortium name="The Broad Institute Genomics Platform"/>
            <consortium name="The Broad Institute Genome Sequencing Center for Infectious Disease"/>
            <person name="Wu L."/>
            <person name="Ma J."/>
        </authorList>
    </citation>
    <scope>NUCLEOTIDE SEQUENCE [LARGE SCALE GENOMIC DNA]</scope>
    <source>
        <strain evidence="3">Q85</strain>
    </source>
</reference>
<dbReference type="Proteomes" id="UP001597283">
    <property type="component" value="Unassembled WGS sequence"/>
</dbReference>
<proteinExistence type="predicted"/>
<protein>
    <submittedName>
        <fullName evidence="2">Uncharacterized protein</fullName>
    </submittedName>
</protein>
<evidence type="ECO:0000256" key="1">
    <source>
        <dbReference type="SAM" id="Phobius"/>
    </source>
</evidence>
<sequence>MPKHTAIELFFVATGLAATLIIVSVAAWAYPLARREIEVSGWVIAAIVVALGIAPVRRAWLKDRHHG</sequence>
<dbReference type="RefSeq" id="WP_380938322.1">
    <property type="nucleotide sequence ID" value="NZ_JBHUFC010000001.1"/>
</dbReference>
<evidence type="ECO:0000313" key="2">
    <source>
        <dbReference type="EMBL" id="MFD1786396.1"/>
    </source>
</evidence>
<keyword evidence="1" id="KW-0812">Transmembrane</keyword>
<accession>A0ABW4N9A9</accession>
<name>A0ABW4N9A9_9SPHN</name>
<gene>
    <name evidence="2" type="ORF">ACFSC3_02305</name>
</gene>
<keyword evidence="1" id="KW-1133">Transmembrane helix</keyword>
<feature type="transmembrane region" description="Helical" evidence="1">
    <location>
        <begin position="9"/>
        <end position="33"/>
    </location>
</feature>
<organism evidence="2 3">
    <name type="scientific">Sphingomonas floccifaciens</name>
    <dbReference type="NCBI Taxonomy" id="1844115"/>
    <lineage>
        <taxon>Bacteria</taxon>
        <taxon>Pseudomonadati</taxon>
        <taxon>Pseudomonadota</taxon>
        <taxon>Alphaproteobacteria</taxon>
        <taxon>Sphingomonadales</taxon>
        <taxon>Sphingomonadaceae</taxon>
        <taxon>Sphingomonas</taxon>
    </lineage>
</organism>
<comment type="caution">
    <text evidence="2">The sequence shown here is derived from an EMBL/GenBank/DDBJ whole genome shotgun (WGS) entry which is preliminary data.</text>
</comment>